<feature type="compositionally biased region" description="Basic and acidic residues" evidence="1">
    <location>
        <begin position="308"/>
        <end position="317"/>
    </location>
</feature>
<feature type="compositionally biased region" description="Low complexity" evidence="1">
    <location>
        <begin position="318"/>
        <end position="329"/>
    </location>
</feature>
<dbReference type="InterPro" id="IPR012349">
    <property type="entry name" value="Split_barrel_FMN-bd"/>
</dbReference>
<dbReference type="InterPro" id="IPR024624">
    <property type="entry name" value="Pyridox_Oxase_Alr4036_FMN-bd"/>
</dbReference>
<organism evidence="3 4">
    <name type="scientific">Penicillium antarcticum</name>
    <dbReference type="NCBI Taxonomy" id="416450"/>
    <lineage>
        <taxon>Eukaryota</taxon>
        <taxon>Fungi</taxon>
        <taxon>Dikarya</taxon>
        <taxon>Ascomycota</taxon>
        <taxon>Pezizomycotina</taxon>
        <taxon>Eurotiomycetes</taxon>
        <taxon>Eurotiomycetidae</taxon>
        <taxon>Eurotiales</taxon>
        <taxon>Aspergillaceae</taxon>
        <taxon>Penicillium</taxon>
    </lineage>
</organism>
<evidence type="ECO:0000256" key="1">
    <source>
        <dbReference type="SAM" id="MobiDB-lite"/>
    </source>
</evidence>
<dbReference type="GO" id="GO:0010181">
    <property type="term" value="F:FMN binding"/>
    <property type="evidence" value="ECO:0007669"/>
    <property type="project" value="InterPro"/>
</dbReference>
<proteinExistence type="predicted"/>
<name>A0A1V6QBH6_9EURO</name>
<dbReference type="PANTHER" id="PTHR28243">
    <property type="entry name" value="AGL049CP"/>
    <property type="match status" value="1"/>
</dbReference>
<evidence type="ECO:0000259" key="2">
    <source>
        <dbReference type="Pfam" id="PF12766"/>
    </source>
</evidence>
<feature type="domain" description="Pyridoxamine 5'-phosphate oxidase Alr4036 family FMN-binding" evidence="2">
    <location>
        <begin position="11"/>
        <end position="129"/>
    </location>
</feature>
<feature type="region of interest" description="Disordered" evidence="1">
    <location>
        <begin position="179"/>
        <end position="202"/>
    </location>
</feature>
<dbReference type="Gene3D" id="2.30.110.10">
    <property type="entry name" value="Electron Transport, Fmn-binding Protein, Chain A"/>
    <property type="match status" value="1"/>
</dbReference>
<dbReference type="STRING" id="416450.A0A1V6QBH6"/>
<dbReference type="AlphaFoldDB" id="A0A1V6QBH6"/>
<dbReference type="PANTHER" id="PTHR28243:SF1">
    <property type="entry name" value="PYRIDOXAMINE 5'-PHOSPHATE OXIDASE ALR4036 FAMILY FMN-BINDING DOMAIN-CONTAINING PROTEIN"/>
    <property type="match status" value="1"/>
</dbReference>
<feature type="region of interest" description="Disordered" evidence="1">
    <location>
        <begin position="285"/>
        <end position="342"/>
    </location>
</feature>
<dbReference type="Pfam" id="PF12766">
    <property type="entry name" value="Pyridox_oxase_2"/>
    <property type="match status" value="1"/>
</dbReference>
<reference evidence="4" key="1">
    <citation type="journal article" date="2017" name="Nat. Microbiol.">
        <title>Global analysis of biosynthetic gene clusters reveals vast potential of secondary metabolite production in Penicillium species.</title>
        <authorList>
            <person name="Nielsen J.C."/>
            <person name="Grijseels S."/>
            <person name="Prigent S."/>
            <person name="Ji B."/>
            <person name="Dainat J."/>
            <person name="Nielsen K.F."/>
            <person name="Frisvad J.C."/>
            <person name="Workman M."/>
            <person name="Nielsen J."/>
        </authorList>
    </citation>
    <scope>NUCLEOTIDE SEQUENCE [LARGE SCALE GENOMIC DNA]</scope>
    <source>
        <strain evidence="4">IBT 31811</strain>
    </source>
</reference>
<dbReference type="SUPFAM" id="SSF50475">
    <property type="entry name" value="FMN-binding split barrel"/>
    <property type="match status" value="1"/>
</dbReference>
<keyword evidence="4" id="KW-1185">Reference proteome</keyword>
<dbReference type="OrthoDB" id="5394411at2759"/>
<comment type="caution">
    <text evidence="3">The sequence shown here is derived from an EMBL/GenBank/DDBJ whole genome shotgun (WGS) entry which is preliminary data.</text>
</comment>
<sequence>MNTSPASSQRAPWRDILDSHLQQTPGHEFTIATIGYDARNRPVPRLRTCGCRGFFPELELHPKGQEAMDEQVEGGGNPPTYESDMLCFTTDTRMEKLPQLESSGNAIEAVFWLRDFMTQWRIKGTAYAIGDPTGNESENEKASREEIKKSLRLKGHDRDIAYWTWDKAVTKYFANHSPVARGSFRNPPPGLPRSQSASNPDLKLGQKVTDLHDPVARNNFRVVVIHPEEVERLDLTKQEDGKRWKWILEAANGSDNAQWNETEKCRCTHPPVAPPATEAVMHGAVQSTGTAPPPTSLAATRSLRQTKAKAEAKKKETAAPSDDIPSIPSEPEPEPEPEPEAAVGPPQLLLREVPELPTDIMVAAHHLAMHTVYARELQRDIPVFKVAFEGGILAQRASMAEIQNSLEARSATEIAIFQDCLLAHRDIMAAAAVVQRQVVLWIESWTGGN</sequence>
<gene>
    <name evidence="3" type="ORF">PENANT_c007G10770</name>
</gene>
<evidence type="ECO:0000313" key="4">
    <source>
        <dbReference type="Proteomes" id="UP000191672"/>
    </source>
</evidence>
<dbReference type="EMBL" id="MDYN01000007">
    <property type="protein sequence ID" value="OQD86575.1"/>
    <property type="molecule type" value="Genomic_DNA"/>
</dbReference>
<accession>A0A1V6QBH6</accession>
<dbReference type="Proteomes" id="UP000191672">
    <property type="component" value="Unassembled WGS sequence"/>
</dbReference>
<protein>
    <recommendedName>
        <fullName evidence="2">Pyridoxamine 5'-phosphate oxidase Alr4036 family FMN-binding domain-containing protein</fullName>
    </recommendedName>
</protein>
<evidence type="ECO:0000313" key="3">
    <source>
        <dbReference type="EMBL" id="OQD86575.1"/>
    </source>
</evidence>